<dbReference type="GO" id="GO:0003735">
    <property type="term" value="F:structural constituent of ribosome"/>
    <property type="evidence" value="ECO:0007669"/>
    <property type="project" value="TreeGrafter"/>
</dbReference>
<proteinExistence type="predicted"/>
<dbReference type="GO" id="GO:0006412">
    <property type="term" value="P:translation"/>
    <property type="evidence" value="ECO:0007669"/>
    <property type="project" value="TreeGrafter"/>
</dbReference>
<dbReference type="PANTHER" id="PTHR10724:SF10">
    <property type="entry name" value="S1 RNA-BINDING DOMAIN-CONTAINING PROTEIN 1"/>
    <property type="match status" value="1"/>
</dbReference>
<dbReference type="InterPro" id="IPR010994">
    <property type="entry name" value="RuvA_2-like"/>
</dbReference>
<accession>A0AAV4XK54</accession>
<feature type="region of interest" description="Disordered" evidence="1">
    <location>
        <begin position="54"/>
        <end position="132"/>
    </location>
</feature>
<dbReference type="Pfam" id="PF16921">
    <property type="entry name" value="Tex_YqgF"/>
    <property type="match status" value="1"/>
</dbReference>
<dbReference type="InterPro" id="IPR037027">
    <property type="entry name" value="YqgF/RNaseH-like_dom_sf"/>
</dbReference>
<name>A0AAV4XK54_CAEEX</name>
<dbReference type="InterPro" id="IPR023323">
    <property type="entry name" value="Tex-like_dom_sf"/>
</dbReference>
<evidence type="ECO:0000313" key="3">
    <source>
        <dbReference type="EMBL" id="GIY95381.1"/>
    </source>
</evidence>
<dbReference type="Gene3D" id="3.30.420.140">
    <property type="entry name" value="YqgF/RNase H-like domain"/>
    <property type="match status" value="1"/>
</dbReference>
<dbReference type="Pfam" id="PF09371">
    <property type="entry name" value="Tex_N"/>
    <property type="match status" value="1"/>
</dbReference>
<organism evidence="3 4">
    <name type="scientific">Caerostris extrusa</name>
    <name type="common">Bark spider</name>
    <name type="synonym">Caerostris bankana</name>
    <dbReference type="NCBI Taxonomy" id="172846"/>
    <lineage>
        <taxon>Eukaryota</taxon>
        <taxon>Metazoa</taxon>
        <taxon>Ecdysozoa</taxon>
        <taxon>Arthropoda</taxon>
        <taxon>Chelicerata</taxon>
        <taxon>Arachnida</taxon>
        <taxon>Araneae</taxon>
        <taxon>Araneomorphae</taxon>
        <taxon>Entelegynae</taxon>
        <taxon>Araneoidea</taxon>
        <taxon>Araneidae</taxon>
        <taxon>Caerostris</taxon>
    </lineage>
</organism>
<comment type="caution">
    <text evidence="3">The sequence shown here is derived from an EMBL/GenBank/DDBJ whole genome shotgun (WGS) entry which is preliminary data.</text>
</comment>
<evidence type="ECO:0000259" key="2">
    <source>
        <dbReference type="SMART" id="SM00732"/>
    </source>
</evidence>
<dbReference type="InterPro" id="IPR006641">
    <property type="entry name" value="YqgF/RNaseH-like_dom"/>
</dbReference>
<gene>
    <name evidence="3" type="primary">SRBD1</name>
    <name evidence="3" type="ORF">CEXT_324301</name>
</gene>
<dbReference type="SUPFAM" id="SSF47781">
    <property type="entry name" value="RuvA domain 2-like"/>
    <property type="match status" value="2"/>
</dbReference>
<dbReference type="EMBL" id="BPLR01000511">
    <property type="protein sequence ID" value="GIY95381.1"/>
    <property type="molecule type" value="Genomic_DNA"/>
</dbReference>
<evidence type="ECO:0000313" key="4">
    <source>
        <dbReference type="Proteomes" id="UP001054945"/>
    </source>
</evidence>
<dbReference type="SUPFAM" id="SSF53098">
    <property type="entry name" value="Ribonuclease H-like"/>
    <property type="match status" value="1"/>
</dbReference>
<dbReference type="SUPFAM" id="SSF158832">
    <property type="entry name" value="Tex N-terminal region-like"/>
    <property type="match status" value="1"/>
</dbReference>
<keyword evidence="4" id="KW-1185">Reference proteome</keyword>
<feature type="compositionally biased region" description="Basic residues" evidence="1">
    <location>
        <begin position="77"/>
        <end position="90"/>
    </location>
</feature>
<dbReference type="InterPro" id="IPR018974">
    <property type="entry name" value="Tex-like_N"/>
</dbReference>
<dbReference type="Pfam" id="PF22706">
    <property type="entry name" value="Tex_central_region"/>
    <property type="match status" value="1"/>
</dbReference>
<dbReference type="GO" id="GO:0003729">
    <property type="term" value="F:mRNA binding"/>
    <property type="evidence" value="ECO:0007669"/>
    <property type="project" value="TreeGrafter"/>
</dbReference>
<dbReference type="Gene3D" id="1.10.10.650">
    <property type="entry name" value="RuvA domain 2-like"/>
    <property type="match status" value="1"/>
</dbReference>
<dbReference type="AlphaFoldDB" id="A0AAV4XK54"/>
<dbReference type="InterPro" id="IPR023319">
    <property type="entry name" value="Tex-like_HTH_dom_sf"/>
</dbReference>
<evidence type="ECO:0000256" key="1">
    <source>
        <dbReference type="SAM" id="MobiDB-lite"/>
    </source>
</evidence>
<reference evidence="3 4" key="1">
    <citation type="submission" date="2021-06" db="EMBL/GenBank/DDBJ databases">
        <title>Caerostris extrusa draft genome.</title>
        <authorList>
            <person name="Kono N."/>
            <person name="Arakawa K."/>
        </authorList>
    </citation>
    <scope>NUCLEOTIDE SEQUENCE [LARGE SCALE GENOMIC DNA]</scope>
</reference>
<dbReference type="GO" id="GO:0006139">
    <property type="term" value="P:nucleobase-containing compound metabolic process"/>
    <property type="evidence" value="ECO:0007669"/>
    <property type="project" value="InterPro"/>
</dbReference>
<feature type="compositionally biased region" description="Basic and acidic residues" evidence="1">
    <location>
        <begin position="101"/>
        <end position="116"/>
    </location>
</feature>
<dbReference type="Proteomes" id="UP001054945">
    <property type="component" value="Unassembled WGS sequence"/>
</dbReference>
<dbReference type="InterPro" id="IPR041692">
    <property type="entry name" value="HHH_9"/>
</dbReference>
<dbReference type="SMART" id="SM00732">
    <property type="entry name" value="YqgFc"/>
    <property type="match status" value="1"/>
</dbReference>
<feature type="domain" description="YqgF/RNase H-like" evidence="2">
    <location>
        <begin position="526"/>
        <end position="629"/>
    </location>
</feature>
<dbReference type="FunFam" id="3.30.420.140:FF:000001">
    <property type="entry name" value="RNA-binding transcriptional accessory protein"/>
    <property type="match status" value="1"/>
</dbReference>
<dbReference type="InterPro" id="IPR012337">
    <property type="entry name" value="RNaseH-like_sf"/>
</dbReference>
<dbReference type="InterPro" id="IPR055179">
    <property type="entry name" value="Tex-like_central_region"/>
</dbReference>
<dbReference type="Pfam" id="PF17674">
    <property type="entry name" value="HHH_9"/>
    <property type="match status" value="1"/>
</dbReference>
<dbReference type="Gene3D" id="1.10.150.310">
    <property type="entry name" value="Tex RuvX-like domain-like"/>
    <property type="match status" value="1"/>
</dbReference>
<dbReference type="Gene3D" id="1.10.3500.10">
    <property type="entry name" value="Tex N-terminal region-like"/>
    <property type="match status" value="1"/>
</dbReference>
<dbReference type="InterPro" id="IPR032639">
    <property type="entry name" value="Tex_YqgF"/>
</dbReference>
<protein>
    <submittedName>
        <fullName evidence="3">S1 RNA-binding domain-containing protein 1</fullName>
    </submittedName>
</protein>
<dbReference type="PANTHER" id="PTHR10724">
    <property type="entry name" value="30S RIBOSOMAL PROTEIN S1"/>
    <property type="match status" value="1"/>
</dbReference>
<dbReference type="InterPro" id="IPR050437">
    <property type="entry name" value="Ribos_protein_bS1-like"/>
</dbReference>
<dbReference type="Pfam" id="PF12836">
    <property type="entry name" value="HHH_3"/>
    <property type="match status" value="1"/>
</dbReference>
<sequence length="901" mass="102099">MSLDDTVESSSALQIQIHIDVPQKRKRTKIVTIDNDDSDCAVFSSDDEYIPTPKKIKSEVNVKKKKPKPKKEPKPKVDRKKRTARRKKKTSLNSVIATENDDQKNLIDTPNKETKPKVVRKKPATSTARSIKKKSTLNSVVDIENDVQKDPIETLNTINGDEDEIPGSKQTKTDAELEKLVSQAVNKAKQFVQSWYDEEVVADSCQVQVQHAKNVISLLNQDCTIPFIVRYRRQMTGGMQAEKIRELQESYEEVKQVHKKVDMILKTIKHEKFDETIAASFLCAKSLDEVDLLYAPFKPGGKRTLAERSKQLGLEQLAMELFELKKSLNEINLQSLIKPVKGLQTEQEILSGLQHIISDKLSKDRKVLDFLTEKKRHPQIHILSAKSAIADKNDRRAFVEGKSTENFKYENYYQSNFQINTVAAHQIMALNRGEKQKVLTVKIQIPSSLKKEIISFIWTKFFSKTMDEKTYQFIKICVEDSYDRLIEPFLCRQIRSELSKNAEKESINVFGSNVRSLLLTPPVRGKTVIGIDPGFAHGCKVSCVSSKGEVLKTDVIYPHTRGKIHNSTADVGKLRAMISSIGAEIIAIGNGTACRETEVWLSNLIKSNAFHPFIVKYCIVNENGASIYSVTKEAEAELPDMDPNLRSAVSIARRLQDPLLEYVKIEPKHLGVGMYQHDVSEVQLKKTLDSIVEECVSFVGVDLNVCSEILLRKISGLTALRAKQIVEWRTKNSCFVNREQLLEVKGLGPKSYEQCAGFVKILPETCTSNVSPGTQDTRKKKTSFKINPLDRTIIHPESYAIAEKFLTELNVHPQNIGKQILVDKVNRYMKFTKVEDVASRYSVPVDVMQLIIDAFKHLQDYDIPKRELCKSFIKPSILVDNGSNLQKIDVMERKNLLPQKV</sequence>
<dbReference type="FunFam" id="1.10.10.650:FF:000001">
    <property type="entry name" value="S1 RNA-binding domain 1"/>
    <property type="match status" value="1"/>
</dbReference>